<dbReference type="Proteomes" id="UP000198921">
    <property type="component" value="Unassembled WGS sequence"/>
</dbReference>
<dbReference type="PROSITE" id="PS50994">
    <property type="entry name" value="INTEGRASE"/>
    <property type="match status" value="1"/>
</dbReference>
<dbReference type="AlphaFoldDB" id="A0A1H3DNZ0"/>
<evidence type="ECO:0000313" key="4">
    <source>
        <dbReference type="Proteomes" id="UP000198921"/>
    </source>
</evidence>
<dbReference type="PANTHER" id="PTHR35004">
    <property type="entry name" value="TRANSPOSASE RV3428C-RELATED"/>
    <property type="match status" value="1"/>
</dbReference>
<sequence length="329" mass="36611">MLHANAALTPAQRLKLARLIVEEGWPTAWAAKFFAVSWTTADRWARRYRAEGKAGMVDRCSRPQTSPAKTNPATTKRIVSLRLRKRWGAVRLAVETGVAPSTAGAVLRRCGISRLSRLERRDQHVVRYERAAPGELLHADVKKLGNIPAGGGWRFLGREQGGANRTADGGRARSRHHHPLIGRGFIHVVLDDHSRVAYAEICEDETGPTAAAVLRRATAWFAARGVTARRVLTDNGGCYRSRDWAGACTELGITPKRTRPYRPQTNGKVERFHRTMTGEWAFAQFFTSEADRRAAFPGWLHAYNHHRPHTGIGGHPPISRLTNLPGQYT</sequence>
<dbReference type="RefSeq" id="WP_091152157.1">
    <property type="nucleotide sequence ID" value="NZ_FNOT01000002.1"/>
</dbReference>
<protein>
    <submittedName>
        <fullName evidence="3">Leucine-zipper of insertion element IS481</fullName>
    </submittedName>
</protein>
<dbReference type="SUPFAM" id="SSF53098">
    <property type="entry name" value="Ribonuclease H-like"/>
    <property type="match status" value="1"/>
</dbReference>
<feature type="domain" description="Integrase catalytic" evidence="2">
    <location>
        <begin position="129"/>
        <end position="325"/>
    </location>
</feature>
<dbReference type="InterPro" id="IPR012337">
    <property type="entry name" value="RNaseH-like_sf"/>
</dbReference>
<accession>A0A1H3DNZ0</accession>
<dbReference type="InterPro" id="IPR036397">
    <property type="entry name" value="RNaseH_sf"/>
</dbReference>
<dbReference type="InterPro" id="IPR009057">
    <property type="entry name" value="Homeodomain-like_sf"/>
</dbReference>
<reference evidence="4" key="1">
    <citation type="submission" date="2016-10" db="EMBL/GenBank/DDBJ databases">
        <authorList>
            <person name="Varghese N."/>
            <person name="Submissions S."/>
        </authorList>
    </citation>
    <scope>NUCLEOTIDE SEQUENCE [LARGE SCALE GENOMIC DNA]</scope>
    <source>
        <strain evidence="4">DSM 45422</strain>
    </source>
</reference>
<dbReference type="PANTHER" id="PTHR35004:SF6">
    <property type="entry name" value="TRANSPOSASE"/>
    <property type="match status" value="1"/>
</dbReference>
<feature type="compositionally biased region" description="Polar residues" evidence="1">
    <location>
        <begin position="320"/>
        <end position="329"/>
    </location>
</feature>
<proteinExistence type="predicted"/>
<organism evidence="3 4">
    <name type="scientific">Geodermatophilus africanus</name>
    <dbReference type="NCBI Taxonomy" id="1137993"/>
    <lineage>
        <taxon>Bacteria</taxon>
        <taxon>Bacillati</taxon>
        <taxon>Actinomycetota</taxon>
        <taxon>Actinomycetes</taxon>
        <taxon>Geodermatophilales</taxon>
        <taxon>Geodermatophilaceae</taxon>
        <taxon>Geodermatophilus</taxon>
    </lineage>
</organism>
<dbReference type="InterPro" id="IPR047656">
    <property type="entry name" value="IS481-like_transpos"/>
</dbReference>
<evidence type="ECO:0000259" key="2">
    <source>
        <dbReference type="PROSITE" id="PS50994"/>
    </source>
</evidence>
<dbReference type="GO" id="GO:0015074">
    <property type="term" value="P:DNA integration"/>
    <property type="evidence" value="ECO:0007669"/>
    <property type="project" value="InterPro"/>
</dbReference>
<dbReference type="NCBIfam" id="NF033577">
    <property type="entry name" value="transpos_IS481"/>
    <property type="match status" value="1"/>
</dbReference>
<name>A0A1H3DNZ0_9ACTN</name>
<keyword evidence="4" id="KW-1185">Reference proteome</keyword>
<dbReference type="Pfam" id="PF13683">
    <property type="entry name" value="rve_3"/>
    <property type="match status" value="1"/>
</dbReference>
<evidence type="ECO:0000256" key="1">
    <source>
        <dbReference type="SAM" id="MobiDB-lite"/>
    </source>
</evidence>
<gene>
    <name evidence="3" type="ORF">SAMN05660209_01071</name>
</gene>
<dbReference type="GO" id="GO:0003676">
    <property type="term" value="F:nucleic acid binding"/>
    <property type="evidence" value="ECO:0007669"/>
    <property type="project" value="InterPro"/>
</dbReference>
<dbReference type="OrthoDB" id="568335at2"/>
<dbReference type="SUPFAM" id="SSF46689">
    <property type="entry name" value="Homeodomain-like"/>
    <property type="match status" value="1"/>
</dbReference>
<dbReference type="Gene3D" id="3.30.420.10">
    <property type="entry name" value="Ribonuclease H-like superfamily/Ribonuclease H"/>
    <property type="match status" value="1"/>
</dbReference>
<evidence type="ECO:0000313" key="3">
    <source>
        <dbReference type="EMBL" id="SDX68232.1"/>
    </source>
</evidence>
<dbReference type="Pfam" id="PF13565">
    <property type="entry name" value="HTH_32"/>
    <property type="match status" value="1"/>
</dbReference>
<dbReference type="InterPro" id="IPR001584">
    <property type="entry name" value="Integrase_cat-core"/>
</dbReference>
<feature type="region of interest" description="Disordered" evidence="1">
    <location>
        <begin position="308"/>
        <end position="329"/>
    </location>
</feature>
<dbReference type="EMBL" id="FNOT01000002">
    <property type="protein sequence ID" value="SDX68232.1"/>
    <property type="molecule type" value="Genomic_DNA"/>
</dbReference>